<dbReference type="InterPro" id="IPR040843">
    <property type="entry name" value="RAMA"/>
</dbReference>
<organism evidence="2 3">
    <name type="scientific">Catenulispora pinistramenti</name>
    <dbReference type="NCBI Taxonomy" id="2705254"/>
    <lineage>
        <taxon>Bacteria</taxon>
        <taxon>Bacillati</taxon>
        <taxon>Actinomycetota</taxon>
        <taxon>Actinomycetes</taxon>
        <taxon>Catenulisporales</taxon>
        <taxon>Catenulisporaceae</taxon>
        <taxon>Catenulispora</taxon>
    </lineage>
</organism>
<evidence type="ECO:0000313" key="2">
    <source>
        <dbReference type="EMBL" id="MBS2546583.1"/>
    </source>
</evidence>
<name>A0ABS5KJZ8_9ACTN</name>
<gene>
    <name evidence="2" type="ORF">KGQ19_06860</name>
</gene>
<accession>A0ABS5KJZ8</accession>
<dbReference type="Proteomes" id="UP000730482">
    <property type="component" value="Unassembled WGS sequence"/>
</dbReference>
<dbReference type="Pfam" id="PF18755">
    <property type="entry name" value="RAMA"/>
    <property type="match status" value="1"/>
</dbReference>
<sequence length="130" mass="14558">MARRKIEIDDEVWASLQALAIPFTDRDPNDVLRRVLLSRPPTPTAPAKPGVLLPLLKSGALRPGDRLVHHQPRKKRTFYAEVTDDGCLQIDDGRRFAEPSPALKAYVGREASGPREWVLERTGQRLGDLV</sequence>
<protein>
    <recommendedName>
        <fullName evidence="1">RAMA domain-containing protein</fullName>
    </recommendedName>
</protein>
<dbReference type="EMBL" id="JAAFYZ010000015">
    <property type="protein sequence ID" value="MBS2546583.1"/>
    <property type="molecule type" value="Genomic_DNA"/>
</dbReference>
<feature type="domain" description="RAMA" evidence="1">
    <location>
        <begin position="41"/>
        <end position="125"/>
    </location>
</feature>
<proteinExistence type="predicted"/>
<evidence type="ECO:0000259" key="1">
    <source>
        <dbReference type="Pfam" id="PF18755"/>
    </source>
</evidence>
<reference evidence="2 3" key="1">
    <citation type="submission" date="2020-02" db="EMBL/GenBank/DDBJ databases">
        <title>Acidophilic actinobacteria isolated from forest soil.</title>
        <authorList>
            <person name="Golinska P."/>
        </authorList>
    </citation>
    <scope>NUCLEOTIDE SEQUENCE [LARGE SCALE GENOMIC DNA]</scope>
    <source>
        <strain evidence="2 3">NL8</strain>
    </source>
</reference>
<dbReference type="RefSeq" id="WP_212008229.1">
    <property type="nucleotide sequence ID" value="NZ_JAAFYZ010000015.1"/>
</dbReference>
<evidence type="ECO:0000313" key="3">
    <source>
        <dbReference type="Proteomes" id="UP000730482"/>
    </source>
</evidence>
<keyword evidence="3" id="KW-1185">Reference proteome</keyword>
<comment type="caution">
    <text evidence="2">The sequence shown here is derived from an EMBL/GenBank/DDBJ whole genome shotgun (WGS) entry which is preliminary data.</text>
</comment>